<dbReference type="InterPro" id="IPR000160">
    <property type="entry name" value="GGDEF_dom"/>
</dbReference>
<evidence type="ECO:0000313" key="7">
    <source>
        <dbReference type="Proteomes" id="UP000012043"/>
    </source>
</evidence>
<dbReference type="Pfam" id="PF00990">
    <property type="entry name" value="GGDEF"/>
    <property type="match status" value="1"/>
</dbReference>
<evidence type="ECO:0000256" key="2">
    <source>
        <dbReference type="ARBA" id="ARBA00034247"/>
    </source>
</evidence>
<dbReference type="PATRIC" id="fig|1197174.4.peg.1305"/>
<reference evidence="6 7" key="1">
    <citation type="journal article" date="2012" name="J. Bacteriol.">
        <title>Genome Sequence of Pectin-Degrading Alishewanella aestuarii Strain B11T, Isolated from Tidal Flat Sediment.</title>
        <authorList>
            <person name="Jung J."/>
            <person name="Choi S."/>
            <person name="Chun J."/>
            <person name="Park W."/>
        </authorList>
    </citation>
    <scope>NUCLEOTIDE SEQUENCE [LARGE SCALE GENOMIC DNA]</scope>
    <source>
        <strain evidence="6 7">B11</strain>
    </source>
</reference>
<dbReference type="PROSITE" id="PS50887">
    <property type="entry name" value="GGDEF"/>
    <property type="match status" value="1"/>
</dbReference>
<dbReference type="EC" id="2.7.7.65" evidence="1"/>
<feature type="transmembrane region" description="Helical" evidence="3">
    <location>
        <begin position="203"/>
        <end position="225"/>
    </location>
</feature>
<feature type="transmembrane region" description="Helical" evidence="3">
    <location>
        <begin position="171"/>
        <end position="191"/>
    </location>
</feature>
<feature type="transmembrane region" description="Helical" evidence="3">
    <location>
        <begin position="140"/>
        <end position="159"/>
    </location>
</feature>
<dbReference type="InterPro" id="IPR029787">
    <property type="entry name" value="Nucleotide_cyclase"/>
</dbReference>
<feature type="transmembrane region" description="Helical" evidence="3">
    <location>
        <begin position="260"/>
        <end position="281"/>
    </location>
</feature>
<feature type="chain" id="PRO_5003748387" description="diguanylate cyclase" evidence="4">
    <location>
        <begin position="24"/>
        <end position="520"/>
    </location>
</feature>
<feature type="transmembrane region" description="Helical" evidence="3">
    <location>
        <begin position="319"/>
        <end position="341"/>
    </location>
</feature>
<evidence type="ECO:0000259" key="5">
    <source>
        <dbReference type="PROSITE" id="PS50887"/>
    </source>
</evidence>
<keyword evidence="3" id="KW-0472">Membrane</keyword>
<dbReference type="Gene3D" id="3.30.70.270">
    <property type="match status" value="1"/>
</dbReference>
<evidence type="ECO:0000256" key="1">
    <source>
        <dbReference type="ARBA" id="ARBA00012528"/>
    </source>
</evidence>
<evidence type="ECO:0000256" key="3">
    <source>
        <dbReference type="SAM" id="Phobius"/>
    </source>
</evidence>
<dbReference type="Proteomes" id="UP000012043">
    <property type="component" value="Unassembled WGS sequence"/>
</dbReference>
<keyword evidence="4" id="KW-0732">Signal</keyword>
<keyword evidence="3" id="KW-0812">Transmembrane</keyword>
<evidence type="ECO:0000256" key="4">
    <source>
        <dbReference type="SAM" id="SignalP"/>
    </source>
</evidence>
<protein>
    <recommendedName>
        <fullName evidence="1">diguanylate cyclase</fullName>
        <ecNumber evidence="1">2.7.7.65</ecNumber>
    </recommendedName>
</protein>
<dbReference type="NCBIfam" id="TIGR00254">
    <property type="entry name" value="GGDEF"/>
    <property type="match status" value="1"/>
</dbReference>
<dbReference type="EMBL" id="ALAB01000011">
    <property type="protein sequence ID" value="EJI85934.1"/>
    <property type="molecule type" value="Genomic_DNA"/>
</dbReference>
<comment type="caution">
    <text evidence="6">The sequence shown here is derived from an EMBL/GenBank/DDBJ whole genome shotgun (WGS) entry which is preliminary data.</text>
</comment>
<dbReference type="SUPFAM" id="SSF55073">
    <property type="entry name" value="Nucleotide cyclase"/>
    <property type="match status" value="1"/>
</dbReference>
<feature type="transmembrane region" description="Helical" evidence="3">
    <location>
        <begin position="232"/>
        <end position="254"/>
    </location>
</feature>
<dbReference type="CDD" id="cd01949">
    <property type="entry name" value="GGDEF"/>
    <property type="match status" value="1"/>
</dbReference>
<evidence type="ECO:0000313" key="6">
    <source>
        <dbReference type="EMBL" id="EJI85934.1"/>
    </source>
</evidence>
<gene>
    <name evidence="6" type="ORF">AEST_13360</name>
</gene>
<accession>J2IGP9</accession>
<dbReference type="AlphaFoldDB" id="J2IGP9"/>
<keyword evidence="7" id="KW-1185">Reference proteome</keyword>
<dbReference type="GO" id="GO:0052621">
    <property type="term" value="F:diguanylate cyclase activity"/>
    <property type="evidence" value="ECO:0007669"/>
    <property type="project" value="UniProtKB-EC"/>
</dbReference>
<dbReference type="InterPro" id="IPR043128">
    <property type="entry name" value="Rev_trsase/Diguanyl_cyclase"/>
</dbReference>
<dbReference type="InterPro" id="IPR011623">
    <property type="entry name" value="7TMR_DISM_rcpt_extracell_dom1"/>
</dbReference>
<proteinExistence type="predicted"/>
<feature type="domain" description="GGDEF" evidence="5">
    <location>
        <begin position="388"/>
        <end position="520"/>
    </location>
</feature>
<dbReference type="InterPro" id="IPR050469">
    <property type="entry name" value="Diguanylate_Cyclase"/>
</dbReference>
<organism evidence="6 7">
    <name type="scientific">Alishewanella aestuarii B11</name>
    <dbReference type="NCBI Taxonomy" id="1197174"/>
    <lineage>
        <taxon>Bacteria</taxon>
        <taxon>Pseudomonadati</taxon>
        <taxon>Pseudomonadota</taxon>
        <taxon>Gammaproteobacteria</taxon>
        <taxon>Alteromonadales</taxon>
        <taxon>Alteromonadaceae</taxon>
        <taxon>Alishewanella</taxon>
    </lineage>
</organism>
<dbReference type="PANTHER" id="PTHR45138">
    <property type="entry name" value="REGULATORY COMPONENTS OF SENSORY TRANSDUCTION SYSTEM"/>
    <property type="match status" value="1"/>
</dbReference>
<comment type="catalytic activity">
    <reaction evidence="2">
        <text>2 GTP = 3',3'-c-di-GMP + 2 diphosphate</text>
        <dbReference type="Rhea" id="RHEA:24898"/>
        <dbReference type="ChEBI" id="CHEBI:33019"/>
        <dbReference type="ChEBI" id="CHEBI:37565"/>
        <dbReference type="ChEBI" id="CHEBI:58805"/>
        <dbReference type="EC" id="2.7.7.65"/>
    </reaction>
</comment>
<name>J2IGP9_9ALTE</name>
<sequence length="520" mass="57753">MQRILQITLLLLLAGTFSAKVFADAGCQLTRNLATGIEHWQLQSGKNTLVPLYKGQNAFLLQCDLAEDGVLTFQRPGLISHQLDLGNEVGLTITAGQIAYALPQGLFKATLKLEAEQAYTPRFKWQYQQDFLTASQQHSLIMGGFYGLGFTLMLLSFVVGWRIKAPALKLYGFYIACLTAFLVLQEGQLFIFFSEDIAELHKFAYILSIGFTVLSASWFFSNFLYIKQDFPYLNYAVIGFSLVVCGCAILRALFAESLPLFWVGAIMGYGTLLIVTMVFIVSLVQAYRGTREAGLICIALSIVLFSLLFRVVLLNYSPFIQRYGFVFALAIESIILALALAQRVSRITQEKDIAEQAANLDPLCGIANRRGLNSKLATLAASDPDDQMLYAAFYIDADDFKSINDNYGHNVGDMALQQIAACLTKNMRQHDVYGRLGGDEFIAIASFKHIAEVYKKHTELKQAMSCVTFNLGNTERTVSASVGCAIFESLPDDLDDIISASDRSMYVEKNNRKLGMVRQS</sequence>
<keyword evidence="3" id="KW-1133">Transmembrane helix</keyword>
<dbReference type="SMART" id="SM00267">
    <property type="entry name" value="GGDEF"/>
    <property type="match status" value="1"/>
</dbReference>
<dbReference type="Pfam" id="PF07695">
    <property type="entry name" value="7TMR-DISM_7TM"/>
    <property type="match status" value="1"/>
</dbReference>
<feature type="signal peptide" evidence="4">
    <location>
        <begin position="1"/>
        <end position="23"/>
    </location>
</feature>
<feature type="transmembrane region" description="Helical" evidence="3">
    <location>
        <begin position="293"/>
        <end position="313"/>
    </location>
</feature>
<dbReference type="PANTHER" id="PTHR45138:SF9">
    <property type="entry name" value="DIGUANYLATE CYCLASE DGCM-RELATED"/>
    <property type="match status" value="1"/>
</dbReference>